<proteinExistence type="predicted"/>
<evidence type="ECO:0000313" key="3">
    <source>
        <dbReference type="Proteomes" id="UP000887575"/>
    </source>
</evidence>
<feature type="signal peptide" evidence="2">
    <location>
        <begin position="1"/>
        <end position="18"/>
    </location>
</feature>
<dbReference type="Proteomes" id="UP000887575">
    <property type="component" value="Unassembled WGS sequence"/>
</dbReference>
<dbReference type="InterPro" id="IPR043504">
    <property type="entry name" value="Peptidase_S1_PA_chymotrypsin"/>
</dbReference>
<dbReference type="InterPro" id="IPR009003">
    <property type="entry name" value="Peptidase_S1_PA"/>
</dbReference>
<dbReference type="WBParaSite" id="MBELARI_LOCUS6833">
    <property type="protein sequence ID" value="MBELARI_LOCUS6833"/>
    <property type="gene ID" value="MBELARI_LOCUS6833"/>
</dbReference>
<dbReference type="AlphaFoldDB" id="A0AAF3FIR7"/>
<dbReference type="SUPFAM" id="SSF50494">
    <property type="entry name" value="Trypsin-like serine proteases"/>
    <property type="match status" value="1"/>
</dbReference>
<feature type="region of interest" description="Disordered" evidence="1">
    <location>
        <begin position="293"/>
        <end position="347"/>
    </location>
</feature>
<evidence type="ECO:0000256" key="1">
    <source>
        <dbReference type="SAM" id="MobiDB-lite"/>
    </source>
</evidence>
<organism evidence="3 4">
    <name type="scientific">Mesorhabditis belari</name>
    <dbReference type="NCBI Taxonomy" id="2138241"/>
    <lineage>
        <taxon>Eukaryota</taxon>
        <taxon>Metazoa</taxon>
        <taxon>Ecdysozoa</taxon>
        <taxon>Nematoda</taxon>
        <taxon>Chromadorea</taxon>
        <taxon>Rhabditida</taxon>
        <taxon>Rhabditina</taxon>
        <taxon>Rhabditomorpha</taxon>
        <taxon>Rhabditoidea</taxon>
        <taxon>Rhabditidae</taxon>
        <taxon>Mesorhabditinae</taxon>
        <taxon>Mesorhabditis</taxon>
    </lineage>
</organism>
<feature type="compositionally biased region" description="Basic and acidic residues" evidence="1">
    <location>
        <begin position="322"/>
        <end position="341"/>
    </location>
</feature>
<accession>A0AAF3FIR7</accession>
<feature type="chain" id="PRO_5042119651" evidence="2">
    <location>
        <begin position="19"/>
        <end position="347"/>
    </location>
</feature>
<reference evidence="4" key="1">
    <citation type="submission" date="2024-02" db="UniProtKB">
        <authorList>
            <consortium name="WormBaseParasite"/>
        </authorList>
    </citation>
    <scope>IDENTIFICATION</scope>
</reference>
<protein>
    <submittedName>
        <fullName evidence="4">Peptidase S1 domain-containing protein</fullName>
    </submittedName>
</protein>
<evidence type="ECO:0000313" key="4">
    <source>
        <dbReference type="WBParaSite" id="MBELARI_LOCUS6833"/>
    </source>
</evidence>
<feature type="compositionally biased region" description="Acidic residues" evidence="1">
    <location>
        <begin position="297"/>
        <end position="309"/>
    </location>
</feature>
<sequence length="347" mass="39578">MRSLFIFLCFISHFVVDGILDGEAAKWHQHGYLVKVLARDKTTGGKTRGCTGLLVTNSLVLTTRNCVMRGGTELDEFVVILPWIKSGRKSPELITKKRLGTLLEVLGDKAVIQMSPLPMQELCPKDEQKLKKSEEIKDLPEVSNRLGFLPFRPSLFRGAKIDDYPEYLANCRVIGFDSNTNDFAANRKVLHFDIDDFPRNDGQMILVEVSGNRTACLGDTGMPVECMAKGVNHYMQMGLMTRAVWPESEESRNCTDTTHLVFTPLWDENTLLLLDRYDRPGFVLGDWLCKPWSPPNEELDEEETDEEPETTTRSRIHHDKHREKNEKNEKKSSPMIDHDEFQFSTLG</sequence>
<keyword evidence="3" id="KW-1185">Reference proteome</keyword>
<dbReference type="Gene3D" id="2.40.10.10">
    <property type="entry name" value="Trypsin-like serine proteases"/>
    <property type="match status" value="1"/>
</dbReference>
<name>A0AAF3FIR7_9BILA</name>
<keyword evidence="2" id="KW-0732">Signal</keyword>
<evidence type="ECO:0000256" key="2">
    <source>
        <dbReference type="SAM" id="SignalP"/>
    </source>
</evidence>